<feature type="transmembrane region" description="Helical" evidence="6">
    <location>
        <begin position="12"/>
        <end position="32"/>
    </location>
</feature>
<dbReference type="Pfam" id="PF05170">
    <property type="entry name" value="AsmA"/>
    <property type="match status" value="1"/>
</dbReference>
<comment type="subcellular location">
    <subcellularLocation>
        <location evidence="1">Membrane</location>
        <topology evidence="1">Single-pass membrane protein</topology>
    </subcellularLocation>
</comment>
<evidence type="ECO:0000256" key="6">
    <source>
        <dbReference type="SAM" id="Phobius"/>
    </source>
</evidence>
<keyword evidence="4 6" id="KW-0472">Membrane</keyword>
<dbReference type="GO" id="GO:0009306">
    <property type="term" value="P:protein secretion"/>
    <property type="evidence" value="ECO:0007669"/>
    <property type="project" value="InterPro"/>
</dbReference>
<dbReference type="Proteomes" id="UP000030146">
    <property type="component" value="Unassembled WGS sequence"/>
</dbReference>
<evidence type="ECO:0000256" key="5">
    <source>
        <dbReference type="SAM" id="MobiDB-lite"/>
    </source>
</evidence>
<keyword evidence="10" id="KW-1185">Reference proteome</keyword>
<feature type="domain" description="Translocation and assembly module TamB C-terminal" evidence="7">
    <location>
        <begin position="1128"/>
        <end position="1533"/>
    </location>
</feature>
<sequence length="1596" mass="177702">MGRIKLRWKRILLWVIISPLLLVLLVAGLLYLPPIQQWAVGIAARKASEATGMQIDIGRIRLGFPLHLSLQDITAVKAEGDTLADIGSLRVKVSLLPLLRRQVEVPELKLQDASIHYTDSLGLMDLRLKAKLIRAAHIALDPEAKRVLLGQWQLSDTDVAYFSADTTAADTTKKEPFDWQFELDRLDLKNISAEVRMPLDSLYLNTLIGKAAIAKAKMDIADMLYQVGMAQLDQTTLSYDVDEGEASPTSFDYRHIALNDVSLQAKDICFHDGDMELRLVSGSLRERDQFELQRLSGRYRMDRFGFFLTDFSLATGHSYINGEARLPWSIFKKDPTAMINLSMDASIGLKDVSYLAGDNFQLPSRRLVRYPDTPVDIVIQCTGTLDKLDVEHMSLFWDGMADMDGHGLFTKLLDDRNRAGNFVLNMGFHQDASGLLAFYDRALYERFAIPAGMSIAAELKIRRGVYSGRVKLTERSGSLRVDGDYLMGTDKYRLDMQVDGLNFGVFMPKDSIGSMQAVLHAEGRGFDLFNKRTVSTIHTSVKHIRWKERDLDSITFDAALNEGVLFASFNSTNSFLNGSMQLDALLGKNKLDGSVMVRMDSADFNALGFADTTFAAAFVLEGHVKSDLAQTHRFEASVQDCYMQLERYKVIPERIDILADTDPDSIRLDLVSGDLKMALRVGEGIDAVTVVSQSLGKKIETFRNDSIQRLRLSSIIQELPHATFTIQADRYNPLHDFMEVNGMKYNSIRGKLTVSPENGLEGYMDLQGLQRDTLRVDRLHLDIATLSQYGMFAPDSANSTEVSDSILNRYDRMIRLTLTMDKNRFRRQPAMYGKVVADATLQGLNLRLNLADGAKQDAYRIGIRGFWDESGYGLNFIESEPVILAYNRFTASKDNRIFYRNEDKRLSASLELSSEDGQYLSVQTNDTIPDLEEIGLNIRNLRLQQYIRMSPLPNIAGRFFAYARLSRTGGEDGITTITGDISVNEFEFEGKPIGNIASSLFYEPRNDHSHYVTAEISYNGNAALNLDGIYHGGIRENNLDMAAILNGFPLAIANPFIGAERASLSGFIEGKLAIAGKTDSPRIDGRLNMREASVYSPMIGNTFYFSDKPLVFDRHKLVFDNYQIRAQEKAQDGLNLNGEVILTGARAMTANLKMLADEMTVLDSKRNQGDLLYGKLIASTDLSLRGPLQALAISGSLDIHGGTSCTYVYTGADLETESRMGDVVNFMDFSDTIMIRSQADMEKERASFGGMNMLVRIHIDPVVQLGVDLSAGHEDYLELQGGGDMTFTMPAYGEMSLTGRYNMSGGGTMRYTLPVVGKQVFTIDPSSYVQWSGNVQEPYVNFKAVQRVRADVMESGNKTSRKVNFDVGIIVKETLKNMDLVFDVEAPEDFSIQTQLRSMGPEERSKQAIGLLATGSYLASQSSGFNFDNALSSYAQGMINSALGKVFDGSGLNIGMESHDGTDGGGTYTDFTYSFSRQFYDNRIRVVIGGSVASGSNVPTNKERTLVDNVSVEYRLDKSGAQHLKLFHKKNNENLLEGEITETGIGYVISRKLARLSDLFRFGKKKETKTIVPKAEALKPEEEPVSVRTDTIPTKR</sequence>
<dbReference type="InterPro" id="IPR007452">
    <property type="entry name" value="TamB_C"/>
</dbReference>
<evidence type="ECO:0000256" key="3">
    <source>
        <dbReference type="ARBA" id="ARBA00022989"/>
    </source>
</evidence>
<evidence type="ECO:0000256" key="1">
    <source>
        <dbReference type="ARBA" id="ARBA00004167"/>
    </source>
</evidence>
<dbReference type="GO" id="GO:0005886">
    <property type="term" value="C:plasma membrane"/>
    <property type="evidence" value="ECO:0007669"/>
    <property type="project" value="InterPro"/>
</dbReference>
<evidence type="ECO:0000259" key="7">
    <source>
        <dbReference type="Pfam" id="PF04357"/>
    </source>
</evidence>
<proteinExistence type="predicted"/>
<protein>
    <submittedName>
        <fullName evidence="9">Uncharacterized protein</fullName>
    </submittedName>
</protein>
<evidence type="ECO:0000256" key="4">
    <source>
        <dbReference type="ARBA" id="ARBA00023136"/>
    </source>
</evidence>
<feature type="domain" description="AsmA" evidence="8">
    <location>
        <begin position="10"/>
        <end position="190"/>
    </location>
</feature>
<feature type="region of interest" description="Disordered" evidence="5">
    <location>
        <begin position="1577"/>
        <end position="1596"/>
    </location>
</feature>
<evidence type="ECO:0000256" key="2">
    <source>
        <dbReference type="ARBA" id="ARBA00022692"/>
    </source>
</evidence>
<keyword evidence="3 6" id="KW-1133">Transmembrane helix</keyword>
<comment type="caution">
    <text evidence="9">The sequence shown here is derived from an EMBL/GenBank/DDBJ whole genome shotgun (WGS) entry which is preliminary data.</text>
</comment>
<accession>A0A0A2F3V1</accession>
<dbReference type="Pfam" id="PF04357">
    <property type="entry name" value="TamB"/>
    <property type="match status" value="1"/>
</dbReference>
<dbReference type="RefSeq" id="WP_039425964.1">
    <property type="nucleotide sequence ID" value="NZ_JRAK01000123.1"/>
</dbReference>
<evidence type="ECO:0000313" key="10">
    <source>
        <dbReference type="Proteomes" id="UP000030146"/>
    </source>
</evidence>
<gene>
    <name evidence="9" type="ORF">HR15_09365</name>
</gene>
<organism evidence="9 10">
    <name type="scientific">Porphyromonas gulae</name>
    <dbReference type="NCBI Taxonomy" id="111105"/>
    <lineage>
        <taxon>Bacteria</taxon>
        <taxon>Pseudomonadati</taxon>
        <taxon>Bacteroidota</taxon>
        <taxon>Bacteroidia</taxon>
        <taxon>Bacteroidales</taxon>
        <taxon>Porphyromonadaceae</taxon>
        <taxon>Porphyromonas</taxon>
    </lineage>
</organism>
<dbReference type="PANTHER" id="PTHR36985:SF1">
    <property type="entry name" value="TRANSLOCATION AND ASSEMBLY MODULE SUBUNIT TAMB"/>
    <property type="match status" value="1"/>
</dbReference>
<reference evidence="9 10" key="1">
    <citation type="submission" date="2014-08" db="EMBL/GenBank/DDBJ databases">
        <title>Porphyromonas gulae strain:COT-052_OH3439 Genome sequencing.</title>
        <authorList>
            <person name="Wallis C."/>
            <person name="Deusch O."/>
            <person name="O'Flynn C."/>
            <person name="Davis I."/>
            <person name="Jospin G."/>
            <person name="Darling A.E."/>
            <person name="Coil D.A."/>
            <person name="Alexiev A."/>
            <person name="Horsfall A."/>
            <person name="Kirkwood N."/>
            <person name="Harris S."/>
            <person name="Eisen J.A."/>
        </authorList>
    </citation>
    <scope>NUCLEOTIDE SEQUENCE [LARGE SCALE GENOMIC DNA]</scope>
    <source>
        <strain evidence="10">COT-052 OH3439</strain>
    </source>
</reference>
<dbReference type="InterPro" id="IPR007844">
    <property type="entry name" value="AsmA"/>
</dbReference>
<keyword evidence="2 6" id="KW-0812">Transmembrane</keyword>
<dbReference type="EMBL" id="JRAK01000123">
    <property type="protein sequence ID" value="KGN85683.1"/>
    <property type="molecule type" value="Genomic_DNA"/>
</dbReference>
<name>A0A0A2F3V1_9PORP</name>
<evidence type="ECO:0000259" key="8">
    <source>
        <dbReference type="Pfam" id="PF05170"/>
    </source>
</evidence>
<dbReference type="PANTHER" id="PTHR36985">
    <property type="entry name" value="TRANSLOCATION AND ASSEMBLY MODULE SUBUNIT TAMB"/>
    <property type="match status" value="1"/>
</dbReference>
<evidence type="ECO:0000313" key="9">
    <source>
        <dbReference type="EMBL" id="KGN85683.1"/>
    </source>
</evidence>